<keyword evidence="5" id="KW-0408">Iron</keyword>
<dbReference type="Gene3D" id="3.90.380.10">
    <property type="entry name" value="Naphthalene 1,2-dioxygenase Alpha Subunit, Chain A, domain 1"/>
    <property type="match status" value="2"/>
</dbReference>
<evidence type="ECO:0000256" key="5">
    <source>
        <dbReference type="ARBA" id="ARBA00023004"/>
    </source>
</evidence>
<gene>
    <name evidence="8" type="ORF">W908_01910</name>
</gene>
<dbReference type="InterPro" id="IPR036922">
    <property type="entry name" value="Rieske_2Fe-2S_sf"/>
</dbReference>
<dbReference type="GO" id="GO:0051537">
    <property type="term" value="F:2 iron, 2 sulfur cluster binding"/>
    <property type="evidence" value="ECO:0007669"/>
    <property type="project" value="UniProtKB-KW"/>
</dbReference>
<dbReference type="InterPro" id="IPR017941">
    <property type="entry name" value="Rieske_2Fe-2S"/>
</dbReference>
<dbReference type="OrthoDB" id="9769355at2"/>
<dbReference type="AlphaFoldDB" id="A0A0M4L3F9"/>
<keyword evidence="9" id="KW-1185">Reference proteome</keyword>
<dbReference type="CDD" id="cd00680">
    <property type="entry name" value="RHO_alpha_C"/>
    <property type="match status" value="1"/>
</dbReference>
<evidence type="ECO:0000313" key="9">
    <source>
        <dbReference type="Proteomes" id="UP000068905"/>
    </source>
</evidence>
<dbReference type="GO" id="GO:0016491">
    <property type="term" value="F:oxidoreductase activity"/>
    <property type="evidence" value="ECO:0007669"/>
    <property type="project" value="UniProtKB-KW"/>
</dbReference>
<dbReference type="InterPro" id="IPR001663">
    <property type="entry name" value="Rng_hydr_dOase-A"/>
</dbReference>
<dbReference type="Proteomes" id="UP000068905">
    <property type="component" value="Chromosome"/>
</dbReference>
<dbReference type="SUPFAM" id="SSF50022">
    <property type="entry name" value="ISP domain"/>
    <property type="match status" value="1"/>
</dbReference>
<dbReference type="CDD" id="cd03469">
    <property type="entry name" value="Rieske_RO_Alpha_N"/>
    <property type="match status" value="1"/>
</dbReference>
<dbReference type="PANTHER" id="PTHR43756:SF5">
    <property type="entry name" value="CHOLINE MONOOXYGENASE, CHLOROPLASTIC"/>
    <property type="match status" value="1"/>
</dbReference>
<reference evidence="8 9" key="1">
    <citation type="journal article" date="2015" name="Genome Announc.">
        <title>Genome Sequence of 'Candidatus Thioglobus singularis' Strain PS1, a Mixotroph from the SUP05 Clade of Marine Gammaproteobacteria.</title>
        <authorList>
            <person name="Marshall K.T."/>
            <person name="Morris R.M."/>
        </authorList>
    </citation>
    <scope>NUCLEOTIDE SEQUENCE [LARGE SCALE GENOMIC DNA]</scope>
    <source>
        <strain evidence="8 9">PS1</strain>
    </source>
</reference>
<evidence type="ECO:0000256" key="3">
    <source>
        <dbReference type="ARBA" id="ARBA00022723"/>
    </source>
</evidence>
<name>A0A0M4L3F9_9GAMM</name>
<dbReference type="PANTHER" id="PTHR43756">
    <property type="entry name" value="CHOLINE MONOOXYGENASE, CHLOROPLASTIC"/>
    <property type="match status" value="1"/>
</dbReference>
<proteinExistence type="predicted"/>
<accession>A0A0M4L3F9</accession>
<evidence type="ECO:0000256" key="6">
    <source>
        <dbReference type="ARBA" id="ARBA00023014"/>
    </source>
</evidence>
<dbReference type="GO" id="GO:0005506">
    <property type="term" value="F:iron ion binding"/>
    <property type="evidence" value="ECO:0007669"/>
    <property type="project" value="InterPro"/>
</dbReference>
<evidence type="ECO:0000256" key="2">
    <source>
        <dbReference type="ARBA" id="ARBA00022714"/>
    </source>
</evidence>
<keyword evidence="2" id="KW-0001">2Fe-2S</keyword>
<dbReference type="RefSeq" id="WP_020026202.1">
    <property type="nucleotide sequence ID" value="NZ_CP006911.1"/>
</dbReference>
<dbReference type="EMBL" id="CP006911">
    <property type="protein sequence ID" value="ALE01470.1"/>
    <property type="molecule type" value="Genomic_DNA"/>
</dbReference>
<evidence type="ECO:0000259" key="7">
    <source>
        <dbReference type="PROSITE" id="PS51296"/>
    </source>
</evidence>
<dbReference type="InterPro" id="IPR015879">
    <property type="entry name" value="Ring_hydroxy_dOase_asu_C_dom"/>
</dbReference>
<dbReference type="SUPFAM" id="SSF55961">
    <property type="entry name" value="Bet v1-like"/>
    <property type="match status" value="1"/>
</dbReference>
<dbReference type="PRINTS" id="PR00090">
    <property type="entry name" value="RNGDIOXGNASE"/>
</dbReference>
<dbReference type="Gene3D" id="2.102.10.10">
    <property type="entry name" value="Rieske [2Fe-2S] iron-sulphur domain"/>
    <property type="match status" value="1"/>
</dbReference>
<dbReference type="PROSITE" id="PS51296">
    <property type="entry name" value="RIESKE"/>
    <property type="match status" value="1"/>
</dbReference>
<comment type="cofactor">
    <cofactor evidence="1">
        <name>Fe cation</name>
        <dbReference type="ChEBI" id="CHEBI:24875"/>
    </cofactor>
</comment>
<dbReference type="KEGG" id="tsn:W908_01910"/>
<dbReference type="Pfam" id="PF00355">
    <property type="entry name" value="Rieske"/>
    <property type="match status" value="1"/>
</dbReference>
<dbReference type="Pfam" id="PF00848">
    <property type="entry name" value="Ring_hydroxyl_A"/>
    <property type="match status" value="1"/>
</dbReference>
<keyword evidence="3" id="KW-0479">Metal-binding</keyword>
<feature type="domain" description="Rieske" evidence="7">
    <location>
        <begin position="46"/>
        <end position="158"/>
    </location>
</feature>
<keyword evidence="4" id="KW-0560">Oxidoreductase</keyword>
<evidence type="ECO:0000256" key="1">
    <source>
        <dbReference type="ARBA" id="ARBA00001962"/>
    </source>
</evidence>
<evidence type="ECO:0000313" key="8">
    <source>
        <dbReference type="EMBL" id="ALE01470.1"/>
    </source>
</evidence>
<dbReference type="STRING" id="1125411.W908_01910"/>
<keyword evidence="6" id="KW-0411">Iron-sulfur</keyword>
<protein>
    <submittedName>
        <fullName evidence="8">(2Fe-2S)-binding protein</fullName>
    </submittedName>
</protein>
<evidence type="ECO:0000256" key="4">
    <source>
        <dbReference type="ARBA" id="ARBA00023002"/>
    </source>
</evidence>
<organism evidence="8 9">
    <name type="scientific">Candidatus Pseudothioglobus singularis PS1</name>
    <dbReference type="NCBI Taxonomy" id="1125411"/>
    <lineage>
        <taxon>Bacteria</taxon>
        <taxon>Pseudomonadati</taxon>
        <taxon>Pseudomonadota</taxon>
        <taxon>Gammaproteobacteria</taxon>
        <taxon>Candidatus Pseudothioglobaceae</taxon>
        <taxon>Candidatus Pseudothioglobus</taxon>
    </lineage>
</organism>
<sequence length="366" mass="41460">MDSSFITDNLSSFNKEGALKHGLPSMAYTSEEFYKTECQTVFSNNWVFVGFAHEFNEPGDAVPVNVAGQPVLLIKNVNGSINAFHNSCSHRCLKIVDEACNVGSMLSCPYHSWTYNLDGDLCATPFFGGREHQPEGFNMTEHGLHSVKIAIWHDWIFVNLNSESQDFEEYAKPLINNFQDIDFKKMNPVATLDFGEIETNWKFLMENFIEPYHVQFVHRTTTNQPLEDHYTIVDGVCVGSAIDLDENDKVEGSLSVSSRYLTLFPNFIIGRYFPDQIGVYLNVPTDSGHTLQKRVIYTTDGKAISDKSVEEIKKLWWDVHKEDHAICEKMQLGRLSPASKNGGLLSPFWEDSVRAFQQMIADAVTK</sequence>